<feature type="transmembrane region" description="Helical" evidence="1">
    <location>
        <begin position="48"/>
        <end position="70"/>
    </location>
</feature>
<evidence type="ECO:0000313" key="2">
    <source>
        <dbReference type="EMBL" id="ADT84569.1"/>
    </source>
</evidence>
<dbReference type="AlphaFoldDB" id="F0LJ47"/>
<dbReference type="PATRIC" id="fig|391623.17.peg.1594"/>
<reference evidence="2 3" key="1">
    <citation type="journal article" date="2011" name="J. Bacteriol.">
        <title>Complete genome sequence of the hyperthermophilic, piezophilic, heterotrophic, and carboxydotrophic archaeon Thermococcus barophilus MP.</title>
        <authorList>
            <person name="Vannier P."/>
            <person name="Marteinsson V.T."/>
            <person name="Fridjonsson O.H."/>
            <person name="Oger P."/>
            <person name="Jebbar M."/>
        </authorList>
    </citation>
    <scope>NUCLEOTIDE SEQUENCE [LARGE SCALE GENOMIC DNA]</scope>
    <source>
        <strain evidence="3">DSM 11836 / MP</strain>
    </source>
</reference>
<evidence type="ECO:0000313" key="3">
    <source>
        <dbReference type="Proteomes" id="UP000007478"/>
    </source>
</evidence>
<dbReference type="eggNOG" id="arCOG10995">
    <property type="taxonomic scope" value="Archaea"/>
</dbReference>
<dbReference type="RefSeq" id="WP_013467867.1">
    <property type="nucleotide sequence ID" value="NC_014804.1"/>
</dbReference>
<accession>F0LJ47</accession>
<dbReference type="HOGENOM" id="CLU_788992_0_0_2"/>
<feature type="transmembrane region" description="Helical" evidence="1">
    <location>
        <begin position="143"/>
        <end position="163"/>
    </location>
</feature>
<feature type="transmembrane region" description="Helical" evidence="1">
    <location>
        <begin position="114"/>
        <end position="137"/>
    </location>
</feature>
<feature type="transmembrane region" description="Helical" evidence="1">
    <location>
        <begin position="12"/>
        <end position="33"/>
    </location>
</feature>
<proteinExistence type="predicted"/>
<protein>
    <submittedName>
        <fullName evidence="2">Uncharacterized protein</fullName>
    </submittedName>
</protein>
<sequence>MAQLKETLFTNFVKILSSISFLTANLVIFWVLLEFSSLRYKDLFQKGAFLLVGFILTVVFIRPNWLLAFFKNSESQSKIYSHSILKSLFSLRWNGPKIAILIIPRTLFFTTLNYMFLVLIVWVGYFWIATLVGLVHWDPNNLSILFGILSIIGILSGLFQFYFRYYREEVLEKISDAIGDYLKQFVDEISPKAFLEFLKNKKPHLYNKIRQKTFAELFGALPQWIRMRRESGKNISNIIVPYLPQEYTIIWGIENILDESEKQELMKVYEEFFTLKVERIKKKINEIDVSDIREVFILNPFLVDDIWMMMTKIKYEIPPTEENPATFKDYMLNAVGEILLYFTKKVTGEVK</sequence>
<dbReference type="GeneID" id="10041910"/>
<organism evidence="2 3">
    <name type="scientific">Thermococcus barophilus (strain DSM 11836 / MP)</name>
    <dbReference type="NCBI Taxonomy" id="391623"/>
    <lineage>
        <taxon>Archaea</taxon>
        <taxon>Methanobacteriati</taxon>
        <taxon>Methanobacteriota</taxon>
        <taxon>Thermococci</taxon>
        <taxon>Thermococcales</taxon>
        <taxon>Thermococcaceae</taxon>
        <taxon>Thermococcus</taxon>
    </lineage>
</organism>
<keyword evidence="1" id="KW-0812">Transmembrane</keyword>
<keyword evidence="3" id="KW-1185">Reference proteome</keyword>
<keyword evidence="1" id="KW-0472">Membrane</keyword>
<gene>
    <name evidence="2" type="ordered locus">TERMP_01594</name>
</gene>
<dbReference type="KEGG" id="tba:TERMP_01594"/>
<dbReference type="EMBL" id="CP002372">
    <property type="protein sequence ID" value="ADT84569.1"/>
    <property type="molecule type" value="Genomic_DNA"/>
</dbReference>
<dbReference type="Proteomes" id="UP000007478">
    <property type="component" value="Chromosome"/>
</dbReference>
<evidence type="ECO:0000256" key="1">
    <source>
        <dbReference type="SAM" id="Phobius"/>
    </source>
</evidence>
<keyword evidence="1" id="KW-1133">Transmembrane helix</keyword>
<name>F0LJ47_THEBM</name>